<evidence type="ECO:0000313" key="2">
    <source>
        <dbReference type="EMBL" id="OCT99862.1"/>
    </source>
</evidence>
<proteinExistence type="predicted"/>
<reference evidence="3" key="1">
    <citation type="journal article" date="2016" name="Nature">
        <title>Genome evolution in the allotetraploid frog Xenopus laevis.</title>
        <authorList>
            <person name="Session A.M."/>
            <person name="Uno Y."/>
            <person name="Kwon T."/>
            <person name="Chapman J.A."/>
            <person name="Toyoda A."/>
            <person name="Takahashi S."/>
            <person name="Fukui A."/>
            <person name="Hikosaka A."/>
            <person name="Suzuki A."/>
            <person name="Kondo M."/>
            <person name="van Heeringen S.J."/>
            <person name="Quigley I."/>
            <person name="Heinz S."/>
            <person name="Ogino H."/>
            <person name="Ochi H."/>
            <person name="Hellsten U."/>
            <person name="Lyons J.B."/>
            <person name="Simakov O."/>
            <person name="Putnam N."/>
            <person name="Stites J."/>
            <person name="Kuroki Y."/>
            <person name="Tanaka T."/>
            <person name="Michiue T."/>
            <person name="Watanabe M."/>
            <person name="Bogdanovic O."/>
            <person name="Lister R."/>
            <person name="Georgiou G."/>
            <person name="Paranjpe S.S."/>
            <person name="van Kruijsbergen I."/>
            <person name="Shu S."/>
            <person name="Carlson J."/>
            <person name="Kinoshita T."/>
            <person name="Ohta Y."/>
            <person name="Mawaribuchi S."/>
            <person name="Jenkins J."/>
            <person name="Grimwood J."/>
            <person name="Schmutz J."/>
            <person name="Mitros T."/>
            <person name="Mozaffari S.V."/>
            <person name="Suzuki Y."/>
            <person name="Haramoto Y."/>
            <person name="Yamamoto T.S."/>
            <person name="Takagi C."/>
            <person name="Heald R."/>
            <person name="Miller K."/>
            <person name="Haudenschild C."/>
            <person name="Kitzman J."/>
            <person name="Nakayama T."/>
            <person name="Izutsu Y."/>
            <person name="Robert J."/>
            <person name="Fortriede J."/>
            <person name="Burns K."/>
            <person name="Lotay V."/>
            <person name="Karimi K."/>
            <person name="Yasuoka Y."/>
            <person name="Dichmann D.S."/>
            <person name="Flajnik M.F."/>
            <person name="Houston D.W."/>
            <person name="Shendure J."/>
            <person name="DuPasquier L."/>
            <person name="Vize P.D."/>
            <person name="Zorn A.M."/>
            <person name="Ito M."/>
            <person name="Marcotte E.M."/>
            <person name="Wallingford J.B."/>
            <person name="Ito Y."/>
            <person name="Asashima M."/>
            <person name="Ueno N."/>
            <person name="Matsuda Y."/>
            <person name="Veenstra G.J."/>
            <person name="Fujiyama A."/>
            <person name="Harland R.M."/>
            <person name="Taira M."/>
            <person name="Rokhsar D.S."/>
        </authorList>
    </citation>
    <scope>NUCLEOTIDE SEQUENCE [LARGE SCALE GENOMIC DNA]</scope>
    <source>
        <strain evidence="3">J</strain>
    </source>
</reference>
<feature type="transmembrane region" description="Helical" evidence="1">
    <location>
        <begin position="34"/>
        <end position="53"/>
    </location>
</feature>
<keyword evidence="1" id="KW-0812">Transmembrane</keyword>
<keyword evidence="1" id="KW-1133">Transmembrane helix</keyword>
<evidence type="ECO:0000313" key="3">
    <source>
        <dbReference type="Proteomes" id="UP000694892"/>
    </source>
</evidence>
<dbReference type="EMBL" id="CM004466">
    <property type="protein sequence ID" value="OCT99862.1"/>
    <property type="molecule type" value="Genomic_DNA"/>
</dbReference>
<evidence type="ECO:0000256" key="1">
    <source>
        <dbReference type="SAM" id="Phobius"/>
    </source>
</evidence>
<protein>
    <submittedName>
        <fullName evidence="2">Uncharacterized protein</fullName>
    </submittedName>
</protein>
<keyword evidence="1" id="KW-0472">Membrane</keyword>
<dbReference type="Proteomes" id="UP000694892">
    <property type="component" value="Chromosome 1L"/>
</dbReference>
<name>A0A974DY13_XENLA</name>
<dbReference type="AlphaFoldDB" id="A0A974DY13"/>
<organism evidence="2 3">
    <name type="scientific">Xenopus laevis</name>
    <name type="common">African clawed frog</name>
    <dbReference type="NCBI Taxonomy" id="8355"/>
    <lineage>
        <taxon>Eukaryota</taxon>
        <taxon>Metazoa</taxon>
        <taxon>Chordata</taxon>
        <taxon>Craniata</taxon>
        <taxon>Vertebrata</taxon>
        <taxon>Euteleostomi</taxon>
        <taxon>Amphibia</taxon>
        <taxon>Batrachia</taxon>
        <taxon>Anura</taxon>
        <taxon>Pipoidea</taxon>
        <taxon>Pipidae</taxon>
        <taxon>Xenopodinae</taxon>
        <taxon>Xenopus</taxon>
        <taxon>Xenopus</taxon>
    </lineage>
</organism>
<sequence>MCSVLNYFYKCITRLVPGFCLYEAYQFSHMRPKFLCNTFLVLTPAIISTLLFFSRCPTGAVQPCMCLKIFSLLET</sequence>
<accession>A0A974DY13</accession>
<gene>
    <name evidence="2" type="ORF">XELAEV_18005646mg</name>
</gene>